<keyword evidence="4" id="KW-0133">Cell shape</keyword>
<evidence type="ECO:0000259" key="12">
    <source>
        <dbReference type="Pfam" id="PF13480"/>
    </source>
</evidence>
<dbReference type="AlphaFoldDB" id="A0A0U1NUE6"/>
<dbReference type="EMBL" id="CVRB01000001">
    <property type="protein sequence ID" value="CRK81677.1"/>
    <property type="molecule type" value="Genomic_DNA"/>
</dbReference>
<evidence type="ECO:0000256" key="7">
    <source>
        <dbReference type="ARBA" id="ARBA00023316"/>
    </source>
</evidence>
<keyword evidence="7" id="KW-0961">Cell wall biogenesis/degradation</keyword>
<dbReference type="InterPro" id="IPR016181">
    <property type="entry name" value="Acyl_CoA_acyltransferase"/>
</dbReference>
<dbReference type="OrthoDB" id="9785911at2"/>
<evidence type="ECO:0000313" key="13">
    <source>
        <dbReference type="EMBL" id="CRK81677.1"/>
    </source>
</evidence>
<gene>
    <name evidence="13" type="ORF">BN000_01588</name>
</gene>
<dbReference type="PROSITE" id="PS51191">
    <property type="entry name" value="FEMABX"/>
    <property type="match status" value="1"/>
</dbReference>
<evidence type="ECO:0000256" key="3">
    <source>
        <dbReference type="ARBA" id="ARBA00022679"/>
    </source>
</evidence>
<dbReference type="GO" id="GO:0009252">
    <property type="term" value="P:peptidoglycan biosynthetic process"/>
    <property type="evidence" value="ECO:0007669"/>
    <property type="project" value="UniProtKB-KW"/>
</dbReference>
<evidence type="ECO:0000256" key="9">
    <source>
        <dbReference type="ARBA" id="ARBA00040679"/>
    </source>
</evidence>
<dbReference type="EC" id="2.3.2.16" evidence="8"/>
<reference evidence="14" key="1">
    <citation type="submission" date="2015-05" db="EMBL/GenBank/DDBJ databases">
        <authorList>
            <person name="Urmite Genomes"/>
        </authorList>
    </citation>
    <scope>NUCLEOTIDE SEQUENCE [LARGE SCALE GENOMIC DNA]</scope>
    <source>
        <strain evidence="14">LF1</strain>
    </source>
</reference>
<dbReference type="GO" id="GO:0071555">
    <property type="term" value="P:cell wall organization"/>
    <property type="evidence" value="ECO:0007669"/>
    <property type="project" value="UniProtKB-KW"/>
</dbReference>
<evidence type="ECO:0000256" key="10">
    <source>
        <dbReference type="ARBA" id="ARBA00042933"/>
    </source>
</evidence>
<comment type="subcellular location">
    <subcellularLocation>
        <location evidence="1">Cytoplasm</location>
    </subcellularLocation>
</comment>
<keyword evidence="5" id="KW-0573">Peptidoglycan synthesis</keyword>
<sequence>MLQFKIIEKQDSWKNTLKNFNNIDCYYSYEYGNSFAKKEGGRLFAAYYEDHDTKIFYPYIKRRIPHIEEELFDIVTPYGYGGPVISGTYTNVFMMKFHELFSSYCRLHNIITETIRFHPLYQNYKICRNFWDIEYIRKTTAVDLTQSLEEIRNNYSEMTKRNIKKAKMNNLTCFIAENSEENIRIFIDLYKETMDRNHAASYYYFDEDTFFEQVKETDISETLLLFTKTNNEIIAGVMVLVGKEFSHYHLGASKTDYLHFRPNNLMFDFMIESCKSKGSSVLHLGGGYQENDGLFKFKASFTNDHYFKYYIGKKVHNLVRYNEVIEGLKEQYELNERYFPIYRGQMEKRKIRT</sequence>
<proteinExistence type="inferred from homology"/>
<dbReference type="InterPro" id="IPR050644">
    <property type="entry name" value="PG_Glycine_Bridge_Synth"/>
</dbReference>
<comment type="catalytic activity">
    <reaction evidence="11">
        <text>beta-D-GlcNAc-(1-&gt;4)-Mur2Ac(oyl-L-Ala-D-isoglutaminyl-L-Lys-D-Ala-D-Ala)-di-trans,octa-cis-undecaprenyl diphosphate + glycyl-tRNA(Gly) = beta-D-GlcNAc-(1-&gt;4)-Mur2Ac(oyl-L-Ala-D-isoglutaminyl-L-Lys-(N(6)-Gly)-D-Ala-D-Ala)-di-trans,octa-cis-undecaprenyl diphosphate + tRNA(Gly) + H(+)</text>
        <dbReference type="Rhea" id="RHEA:30435"/>
        <dbReference type="Rhea" id="RHEA-COMP:9664"/>
        <dbReference type="Rhea" id="RHEA-COMP:9683"/>
        <dbReference type="ChEBI" id="CHEBI:15378"/>
        <dbReference type="ChEBI" id="CHEBI:62233"/>
        <dbReference type="ChEBI" id="CHEBI:62234"/>
        <dbReference type="ChEBI" id="CHEBI:78442"/>
        <dbReference type="ChEBI" id="CHEBI:78522"/>
        <dbReference type="EC" id="2.3.2.16"/>
    </reaction>
</comment>
<evidence type="ECO:0000256" key="6">
    <source>
        <dbReference type="ARBA" id="ARBA00023315"/>
    </source>
</evidence>
<dbReference type="GO" id="GO:0008360">
    <property type="term" value="P:regulation of cell shape"/>
    <property type="evidence" value="ECO:0007669"/>
    <property type="project" value="UniProtKB-KW"/>
</dbReference>
<keyword evidence="14" id="KW-1185">Reference proteome</keyword>
<dbReference type="InterPro" id="IPR003447">
    <property type="entry name" value="FEMABX"/>
</dbReference>
<feature type="domain" description="BioF2-like acetyltransferase" evidence="12">
    <location>
        <begin position="160"/>
        <end position="289"/>
    </location>
</feature>
<protein>
    <recommendedName>
        <fullName evidence="9">Lipid II:glycine glycyltransferase</fullName>
        <ecNumber evidence="8">2.3.2.16</ecNumber>
    </recommendedName>
    <alternativeName>
        <fullName evidence="10">Factor essential for expression of methicillin resistance X</fullName>
    </alternativeName>
</protein>
<evidence type="ECO:0000256" key="4">
    <source>
        <dbReference type="ARBA" id="ARBA00022960"/>
    </source>
</evidence>
<comment type="similarity">
    <text evidence="2">Belongs to the FemABX family.</text>
</comment>
<dbReference type="PANTHER" id="PTHR36174">
    <property type="entry name" value="LIPID II:GLYCINE GLYCYLTRANSFERASE"/>
    <property type="match status" value="1"/>
</dbReference>
<evidence type="ECO:0000256" key="8">
    <source>
        <dbReference type="ARBA" id="ARBA00039074"/>
    </source>
</evidence>
<dbReference type="InterPro" id="IPR038740">
    <property type="entry name" value="BioF2-like_GNAT_dom"/>
</dbReference>
<evidence type="ECO:0000256" key="2">
    <source>
        <dbReference type="ARBA" id="ARBA00009943"/>
    </source>
</evidence>
<evidence type="ECO:0000256" key="1">
    <source>
        <dbReference type="ARBA" id="ARBA00004496"/>
    </source>
</evidence>
<dbReference type="RefSeq" id="WP_090632932.1">
    <property type="nucleotide sequence ID" value="NZ_CVRB01000001.1"/>
</dbReference>
<evidence type="ECO:0000256" key="11">
    <source>
        <dbReference type="ARBA" id="ARBA00048654"/>
    </source>
</evidence>
<dbReference type="PANTHER" id="PTHR36174:SF1">
    <property type="entry name" value="LIPID II:GLYCINE GLYCYLTRANSFERASE"/>
    <property type="match status" value="1"/>
</dbReference>
<evidence type="ECO:0000256" key="5">
    <source>
        <dbReference type="ARBA" id="ARBA00022984"/>
    </source>
</evidence>
<dbReference type="GO" id="GO:0005737">
    <property type="term" value="C:cytoplasm"/>
    <property type="evidence" value="ECO:0007669"/>
    <property type="project" value="UniProtKB-SubCell"/>
</dbReference>
<dbReference type="Pfam" id="PF13480">
    <property type="entry name" value="Acetyltransf_6"/>
    <property type="match status" value="1"/>
</dbReference>
<dbReference type="STRING" id="1499688.BN000_01588"/>
<dbReference type="GO" id="GO:0016755">
    <property type="term" value="F:aminoacyltransferase activity"/>
    <property type="evidence" value="ECO:0007669"/>
    <property type="project" value="InterPro"/>
</dbReference>
<dbReference type="Proteomes" id="UP000199087">
    <property type="component" value="Unassembled WGS sequence"/>
</dbReference>
<accession>A0A0U1NUE6</accession>
<evidence type="ECO:0000313" key="14">
    <source>
        <dbReference type="Proteomes" id="UP000199087"/>
    </source>
</evidence>
<organism evidence="13 14">
    <name type="scientific">Neobacillus massiliamazoniensis</name>
    <dbReference type="NCBI Taxonomy" id="1499688"/>
    <lineage>
        <taxon>Bacteria</taxon>
        <taxon>Bacillati</taxon>
        <taxon>Bacillota</taxon>
        <taxon>Bacilli</taxon>
        <taxon>Bacillales</taxon>
        <taxon>Bacillaceae</taxon>
        <taxon>Neobacillus</taxon>
    </lineage>
</organism>
<dbReference type="SUPFAM" id="SSF55729">
    <property type="entry name" value="Acyl-CoA N-acyltransferases (Nat)"/>
    <property type="match status" value="1"/>
</dbReference>
<keyword evidence="3" id="KW-0808">Transferase</keyword>
<name>A0A0U1NUE6_9BACI</name>
<dbReference type="Gene3D" id="3.40.630.30">
    <property type="match status" value="1"/>
</dbReference>
<keyword evidence="6" id="KW-0012">Acyltransferase</keyword>